<sequence length="462" mass="50287">MSSIASADAEVVTASDRLEVLFEELAELAGQRNAIDGRIVQIVAEIDRDQLCGVTGARSVPALVAWKLGCSSGNAHTISTIAGRLEEFPRCAAGMREGRLSADQVGVIAAHAGQGSDDHYAQLAAVATVNQLRTAVKLEPRPDPEPRPERERSFTTTTTEAGSCYRITLPHHDAAKFDAALASHRDALIAEWKHDHDRGQGASDQVPPLPGTAEAFMRLIEAGWDAEATRRPHGQHTTVVAHLDIERRVAALHLGPLLPDAERRYLTCDATCEVWFERHGEPIGAGRATRVISRRLRRALEHRDRMCAIPGCGATRGLHAHHIRHWEDGGPTELANLVLVCPYHHRLHHRGEITITGPADALVVTDEDGRILSPGSLARPPTGPPPAVAPCPGPTGERAHWWWYDPFQPQPPPTTNWPRRPGRSLSPPRQISNILGHNTVRSSYPAAHRVVDIGADGQSRTS</sequence>
<dbReference type="InterPro" id="IPR002711">
    <property type="entry name" value="HNH"/>
</dbReference>
<feature type="compositionally biased region" description="Pro residues" evidence="2">
    <location>
        <begin position="381"/>
        <end position="393"/>
    </location>
</feature>
<comment type="similarity">
    <text evidence="1">Belongs to the Rv1128c/1148c/1588c/1702c/1945/3466 family.</text>
</comment>
<dbReference type="Gene3D" id="1.10.30.50">
    <property type="match status" value="1"/>
</dbReference>
<dbReference type="CDD" id="cd00085">
    <property type="entry name" value="HNHc"/>
    <property type="match status" value="1"/>
</dbReference>
<reference evidence="4 5" key="1">
    <citation type="journal article" date="2019" name="Emerg. Microbes Infect.">
        <title>Comprehensive subspecies identification of 175 nontuberculous mycobacteria species based on 7547 genomic profiles.</title>
        <authorList>
            <person name="Matsumoto Y."/>
            <person name="Kinjo T."/>
            <person name="Motooka D."/>
            <person name="Nabeya D."/>
            <person name="Jung N."/>
            <person name="Uechi K."/>
            <person name="Horii T."/>
            <person name="Iida T."/>
            <person name="Fujita J."/>
            <person name="Nakamura S."/>
        </authorList>
    </citation>
    <scope>NUCLEOTIDE SEQUENCE [LARGE SCALE GENOMIC DNA]</scope>
    <source>
        <strain evidence="4 5">JCM 17324</strain>
    </source>
</reference>
<proteinExistence type="inferred from homology"/>
<feature type="region of interest" description="Disordered" evidence="2">
    <location>
        <begin position="138"/>
        <end position="158"/>
    </location>
</feature>
<organism evidence="4 5">
    <name type="scientific">Mycobacterium marseillense</name>
    <dbReference type="NCBI Taxonomy" id="701042"/>
    <lineage>
        <taxon>Bacteria</taxon>
        <taxon>Bacillati</taxon>
        <taxon>Actinomycetota</taxon>
        <taxon>Actinomycetes</taxon>
        <taxon>Mycobacteriales</taxon>
        <taxon>Mycobacteriaceae</taxon>
        <taxon>Mycobacterium</taxon>
        <taxon>Mycobacterium avium complex (MAC)</taxon>
    </lineage>
</organism>
<feature type="domain" description="HNH nuclease" evidence="3">
    <location>
        <begin position="295"/>
        <end position="346"/>
    </location>
</feature>
<evidence type="ECO:0000313" key="4">
    <source>
        <dbReference type="EMBL" id="BBY12091.1"/>
    </source>
</evidence>
<accession>A0ABM7JEP8</accession>
<dbReference type="Pfam" id="PF02720">
    <property type="entry name" value="DUF222"/>
    <property type="match status" value="1"/>
</dbReference>
<keyword evidence="5" id="KW-1185">Reference proteome</keyword>
<gene>
    <name evidence="4" type="ORF">MMARJ_28310</name>
</gene>
<evidence type="ECO:0000259" key="3">
    <source>
        <dbReference type="SMART" id="SM00507"/>
    </source>
</evidence>
<dbReference type="SMART" id="SM00507">
    <property type="entry name" value="HNHc"/>
    <property type="match status" value="1"/>
</dbReference>
<protein>
    <recommendedName>
        <fullName evidence="3">HNH nuclease domain-containing protein</fullName>
    </recommendedName>
</protein>
<dbReference type="Pfam" id="PF01844">
    <property type="entry name" value="HNH"/>
    <property type="match status" value="1"/>
</dbReference>
<dbReference type="InterPro" id="IPR003615">
    <property type="entry name" value="HNH_nuc"/>
</dbReference>
<dbReference type="InterPro" id="IPR003870">
    <property type="entry name" value="DUF222"/>
</dbReference>
<evidence type="ECO:0000256" key="2">
    <source>
        <dbReference type="SAM" id="MobiDB-lite"/>
    </source>
</evidence>
<feature type="compositionally biased region" description="Basic and acidic residues" evidence="2">
    <location>
        <begin position="138"/>
        <end position="153"/>
    </location>
</feature>
<dbReference type="Proteomes" id="UP000466831">
    <property type="component" value="Chromosome"/>
</dbReference>
<evidence type="ECO:0000256" key="1">
    <source>
        <dbReference type="ARBA" id="ARBA00023450"/>
    </source>
</evidence>
<dbReference type="EMBL" id="AP022584">
    <property type="protein sequence ID" value="BBY12091.1"/>
    <property type="molecule type" value="Genomic_DNA"/>
</dbReference>
<feature type="region of interest" description="Disordered" evidence="2">
    <location>
        <begin position="412"/>
        <end position="431"/>
    </location>
</feature>
<evidence type="ECO:0000313" key="5">
    <source>
        <dbReference type="Proteomes" id="UP000466831"/>
    </source>
</evidence>
<feature type="region of interest" description="Disordered" evidence="2">
    <location>
        <begin position="372"/>
        <end position="393"/>
    </location>
</feature>
<name>A0ABM7JEP8_9MYCO</name>